<evidence type="ECO:0000256" key="1">
    <source>
        <dbReference type="ARBA" id="ARBA00022490"/>
    </source>
</evidence>
<dbReference type="NCBIfam" id="TIGR00408">
    <property type="entry name" value="proS_fam_I"/>
    <property type="match status" value="1"/>
</dbReference>
<evidence type="ECO:0000256" key="3">
    <source>
        <dbReference type="ARBA" id="ARBA00022741"/>
    </source>
</evidence>
<keyword evidence="1 8" id="KW-0963">Cytoplasm</keyword>
<sequence>MARDDHGVTPQSEDFSAWYNELVAKAQLADRGPAKGTMVIRPYGYRLWELLQHELDRRIKDTGHENAYFPLLIPESYLRREAAHVEGFSPELAVVTHAGGKELEEPLIVRPTSETVIGEMMSKWISSHRDLPLLLNQWANVVRWELRPRMFLRTTEFLWQEGHTAHAGAGDAMRETMLALGLYTEVARDVAAMPVVPGEKTAGERFAGAERTFTVEGMMRDGKALQSGTSHYMGTNFAKAFDIQYTSDTGRLEPCHTTSWGMSTRMVGGVIMTHGDDKGLVLPPMLAPHQVVIVPIGRGEQAEQTLAAARELAARLKAAGVRAHVDDRSQLSPGFRFNDWELRGVPVRLELGPRDLASGTALMSRRLGDEGKQPIPLASLPGDMPGILADFQAFLLRRATEFRDTHTRVADGWEAFAGAVASGWALALHCGDPACEAEIKTRTAATPRCVPLDGPPASGPCVLCGAPAAYGKRVIFGRAY</sequence>
<dbReference type="SUPFAM" id="SSF64586">
    <property type="entry name" value="C-terminal domain of ProRS"/>
    <property type="match status" value="1"/>
</dbReference>
<dbReference type="InterPro" id="IPR004499">
    <property type="entry name" value="Pro-tRNA-ligase_IIa_arc-type"/>
</dbReference>
<dbReference type="InterPro" id="IPR006195">
    <property type="entry name" value="aa-tRNA-synth_II"/>
</dbReference>
<dbReference type="GO" id="GO:0004827">
    <property type="term" value="F:proline-tRNA ligase activity"/>
    <property type="evidence" value="ECO:0007669"/>
    <property type="project" value="UniProtKB-EC"/>
</dbReference>
<dbReference type="Gene3D" id="3.40.50.800">
    <property type="entry name" value="Anticodon-binding domain"/>
    <property type="match status" value="1"/>
</dbReference>
<dbReference type="EC" id="6.1.1.15" evidence="8"/>
<evidence type="ECO:0000256" key="6">
    <source>
        <dbReference type="ARBA" id="ARBA00023146"/>
    </source>
</evidence>
<keyword evidence="3 8" id="KW-0547">Nucleotide-binding</keyword>
<dbReference type="Pfam" id="PF00587">
    <property type="entry name" value="tRNA-synt_2b"/>
    <property type="match status" value="1"/>
</dbReference>
<dbReference type="Proteomes" id="UP001596137">
    <property type="component" value="Unassembled WGS sequence"/>
</dbReference>
<dbReference type="CDD" id="cd00862">
    <property type="entry name" value="ProRS_anticodon_zinc"/>
    <property type="match status" value="1"/>
</dbReference>
<keyword evidence="2 8" id="KW-0436">Ligase</keyword>
<dbReference type="Pfam" id="PF09180">
    <property type="entry name" value="ProRS-C_1"/>
    <property type="match status" value="1"/>
</dbReference>
<comment type="caution">
    <text evidence="10">The sequence shown here is derived from an EMBL/GenBank/DDBJ whole genome shotgun (WGS) entry which is preliminary data.</text>
</comment>
<keyword evidence="5 8" id="KW-0648">Protein biosynthesis</keyword>
<dbReference type="EMBL" id="JBHSRF010000026">
    <property type="protein sequence ID" value="MFC6083262.1"/>
    <property type="molecule type" value="Genomic_DNA"/>
</dbReference>
<dbReference type="CDD" id="cd00778">
    <property type="entry name" value="ProRS_core_arch_euk"/>
    <property type="match status" value="1"/>
</dbReference>
<evidence type="ECO:0000313" key="11">
    <source>
        <dbReference type="Proteomes" id="UP001596137"/>
    </source>
</evidence>
<evidence type="ECO:0000256" key="5">
    <source>
        <dbReference type="ARBA" id="ARBA00022917"/>
    </source>
</evidence>
<evidence type="ECO:0000256" key="4">
    <source>
        <dbReference type="ARBA" id="ARBA00022840"/>
    </source>
</evidence>
<organism evidence="10 11">
    <name type="scientific">Sphaerisporangium aureirubrum</name>
    <dbReference type="NCBI Taxonomy" id="1544736"/>
    <lineage>
        <taxon>Bacteria</taxon>
        <taxon>Bacillati</taxon>
        <taxon>Actinomycetota</taxon>
        <taxon>Actinomycetes</taxon>
        <taxon>Streptosporangiales</taxon>
        <taxon>Streptosporangiaceae</taxon>
        <taxon>Sphaerisporangium</taxon>
    </lineage>
</organism>
<evidence type="ECO:0000259" key="9">
    <source>
        <dbReference type="PROSITE" id="PS50862"/>
    </source>
</evidence>
<proteinExistence type="inferred from homology"/>
<evidence type="ECO:0000313" key="10">
    <source>
        <dbReference type="EMBL" id="MFC6083262.1"/>
    </source>
</evidence>
<dbReference type="InterPro" id="IPR036621">
    <property type="entry name" value="Anticodon-bd_dom_sf"/>
</dbReference>
<dbReference type="SUPFAM" id="SSF52954">
    <property type="entry name" value="Class II aaRS ABD-related"/>
    <property type="match status" value="1"/>
</dbReference>
<comment type="subcellular location">
    <subcellularLocation>
        <location evidence="8">Cytoplasm</location>
    </subcellularLocation>
</comment>
<dbReference type="InterPro" id="IPR004154">
    <property type="entry name" value="Anticodon-bd"/>
</dbReference>
<accession>A0ABW1NM46</accession>
<comment type="catalytic activity">
    <reaction evidence="7 8">
        <text>tRNA(Pro) + L-proline + ATP = L-prolyl-tRNA(Pro) + AMP + diphosphate</text>
        <dbReference type="Rhea" id="RHEA:14305"/>
        <dbReference type="Rhea" id="RHEA-COMP:9700"/>
        <dbReference type="Rhea" id="RHEA-COMP:9702"/>
        <dbReference type="ChEBI" id="CHEBI:30616"/>
        <dbReference type="ChEBI" id="CHEBI:33019"/>
        <dbReference type="ChEBI" id="CHEBI:60039"/>
        <dbReference type="ChEBI" id="CHEBI:78442"/>
        <dbReference type="ChEBI" id="CHEBI:78532"/>
        <dbReference type="ChEBI" id="CHEBI:456215"/>
        <dbReference type="EC" id="6.1.1.15"/>
    </reaction>
</comment>
<comment type="function">
    <text evidence="8">Catalyzes the attachment of proline to tRNA(Pro) in a two-step reaction: proline is first activated by ATP to form Pro-AMP and then transferred to the acceptor end of tRNA(Pro).</text>
</comment>
<protein>
    <recommendedName>
        <fullName evidence="8">Proline--tRNA ligase</fullName>
        <ecNumber evidence="8">6.1.1.15</ecNumber>
    </recommendedName>
    <alternativeName>
        <fullName evidence="8">Prolyl-tRNA synthetase</fullName>
        <shortName evidence="8">ProRS</shortName>
    </alternativeName>
</protein>
<feature type="domain" description="Aminoacyl-transfer RNA synthetases class-II family profile" evidence="9">
    <location>
        <begin position="36"/>
        <end position="283"/>
    </location>
</feature>
<gene>
    <name evidence="8 10" type="primary">proS</name>
    <name evidence="10" type="ORF">ACFP1K_18965</name>
</gene>
<comment type="domain">
    <text evidence="8">Consists of three domains: the N-terminal catalytic domain, the anticodon-binding domain and the C-terminal extension.</text>
</comment>
<dbReference type="PANTHER" id="PTHR43382">
    <property type="entry name" value="PROLYL-TRNA SYNTHETASE"/>
    <property type="match status" value="1"/>
</dbReference>
<dbReference type="InterPro" id="IPR033721">
    <property type="entry name" value="ProRS_core_arch_euk"/>
</dbReference>
<keyword evidence="6 8" id="KW-0030">Aminoacyl-tRNA synthetase</keyword>
<dbReference type="RefSeq" id="WP_380754937.1">
    <property type="nucleotide sequence ID" value="NZ_JBHSRF010000026.1"/>
</dbReference>
<dbReference type="PRINTS" id="PR01046">
    <property type="entry name" value="TRNASYNTHPRO"/>
</dbReference>
<dbReference type="InterPro" id="IPR016061">
    <property type="entry name" value="Pro-tRNA_ligase_II_C"/>
</dbReference>
<dbReference type="Gene3D" id="3.30.110.30">
    <property type="entry name" value="C-terminal domain of ProRS"/>
    <property type="match status" value="1"/>
</dbReference>
<dbReference type="PROSITE" id="PS50862">
    <property type="entry name" value="AA_TRNA_LIGASE_II"/>
    <property type="match status" value="1"/>
</dbReference>
<dbReference type="SUPFAM" id="SSF55681">
    <property type="entry name" value="Class II aaRS and biotin synthetases"/>
    <property type="match status" value="1"/>
</dbReference>
<evidence type="ECO:0000256" key="7">
    <source>
        <dbReference type="ARBA" id="ARBA00047671"/>
    </source>
</evidence>
<dbReference type="InterPro" id="IPR002314">
    <property type="entry name" value="aa-tRNA-synt_IIb"/>
</dbReference>
<evidence type="ECO:0000256" key="2">
    <source>
        <dbReference type="ARBA" id="ARBA00022598"/>
    </source>
</evidence>
<dbReference type="PANTHER" id="PTHR43382:SF2">
    <property type="entry name" value="BIFUNCTIONAL GLUTAMATE_PROLINE--TRNA LIGASE"/>
    <property type="match status" value="1"/>
</dbReference>
<evidence type="ECO:0000256" key="8">
    <source>
        <dbReference type="HAMAP-Rule" id="MF_01571"/>
    </source>
</evidence>
<dbReference type="Pfam" id="PF03129">
    <property type="entry name" value="HGTP_anticodon"/>
    <property type="match status" value="1"/>
</dbReference>
<dbReference type="Gene3D" id="3.30.930.10">
    <property type="entry name" value="Bira Bifunctional Protein, Domain 2"/>
    <property type="match status" value="1"/>
</dbReference>
<reference evidence="11" key="1">
    <citation type="journal article" date="2019" name="Int. J. Syst. Evol. Microbiol.">
        <title>The Global Catalogue of Microorganisms (GCM) 10K type strain sequencing project: providing services to taxonomists for standard genome sequencing and annotation.</title>
        <authorList>
            <consortium name="The Broad Institute Genomics Platform"/>
            <consortium name="The Broad Institute Genome Sequencing Center for Infectious Disease"/>
            <person name="Wu L."/>
            <person name="Ma J."/>
        </authorList>
    </citation>
    <scope>NUCLEOTIDE SEQUENCE [LARGE SCALE GENOMIC DNA]</scope>
    <source>
        <strain evidence="11">JCM 30346</strain>
    </source>
</reference>
<dbReference type="HAMAP" id="MF_01571">
    <property type="entry name" value="Pro_tRNA_synth_type3"/>
    <property type="match status" value="1"/>
</dbReference>
<dbReference type="InterPro" id="IPR045864">
    <property type="entry name" value="aa-tRNA-synth_II/BPL/LPL"/>
</dbReference>
<comment type="similarity">
    <text evidence="8">Belongs to the class-II aminoacyl-tRNA synthetase family. ProS type 3 subfamily.</text>
</comment>
<dbReference type="SMART" id="SM00946">
    <property type="entry name" value="ProRS-C_1"/>
    <property type="match status" value="1"/>
</dbReference>
<dbReference type="InterPro" id="IPR017449">
    <property type="entry name" value="Pro-tRNA_synth_II"/>
</dbReference>
<dbReference type="InterPro" id="IPR002316">
    <property type="entry name" value="Pro-tRNA-ligase_IIa"/>
</dbReference>
<name>A0ABW1NM46_9ACTN</name>
<comment type="subunit">
    <text evidence="8">Homodimer.</text>
</comment>
<keyword evidence="4 8" id="KW-0067">ATP-binding</keyword>
<keyword evidence="11" id="KW-1185">Reference proteome</keyword>